<dbReference type="CDD" id="cd18888">
    <property type="entry name" value="NUDIX_ADPRase_Nudt5"/>
    <property type="match status" value="1"/>
</dbReference>
<dbReference type="AlphaFoldDB" id="A0A138ZZS9"/>
<evidence type="ECO:0000256" key="1">
    <source>
        <dbReference type="ARBA" id="ARBA00022801"/>
    </source>
</evidence>
<dbReference type="STRING" id="1344416.A0A138ZZS9"/>
<dbReference type="Gene3D" id="3.90.79.10">
    <property type="entry name" value="Nucleoside Triphosphate Pyrophosphohydrolase"/>
    <property type="match status" value="1"/>
</dbReference>
<evidence type="ECO:0000259" key="2">
    <source>
        <dbReference type="PROSITE" id="PS51462"/>
    </source>
</evidence>
<keyword evidence="4" id="KW-1185">Reference proteome</keyword>
<dbReference type="GO" id="GO:0006753">
    <property type="term" value="P:nucleoside phosphate metabolic process"/>
    <property type="evidence" value="ECO:0007669"/>
    <property type="project" value="TreeGrafter"/>
</dbReference>
<gene>
    <name evidence="3" type="ORF">M427DRAFT_37940</name>
</gene>
<keyword evidence="1" id="KW-0378">Hydrolase</keyword>
<protein>
    <recommendedName>
        <fullName evidence="2">Nudix hydrolase domain-containing protein</fullName>
    </recommendedName>
</protein>
<proteinExistence type="predicted"/>
<evidence type="ECO:0000313" key="4">
    <source>
        <dbReference type="Proteomes" id="UP000070544"/>
    </source>
</evidence>
<dbReference type="PANTHER" id="PTHR11839:SF1">
    <property type="entry name" value="ADP-SUGAR PYROPHOSPHATASE"/>
    <property type="match status" value="1"/>
</dbReference>
<dbReference type="Proteomes" id="UP000070544">
    <property type="component" value="Unassembled WGS sequence"/>
</dbReference>
<evidence type="ECO:0000313" key="3">
    <source>
        <dbReference type="EMBL" id="KXS10017.1"/>
    </source>
</evidence>
<dbReference type="InterPro" id="IPR000086">
    <property type="entry name" value="NUDIX_hydrolase_dom"/>
</dbReference>
<accession>A0A138ZZS9</accession>
<dbReference type="OrthoDB" id="10249920at2759"/>
<dbReference type="PANTHER" id="PTHR11839">
    <property type="entry name" value="UDP/ADP-SUGAR PYROPHOSPHATASE"/>
    <property type="match status" value="1"/>
</dbReference>
<name>A0A138ZZS9_GONPJ</name>
<dbReference type="GO" id="GO:0047631">
    <property type="term" value="F:ADP-ribose diphosphatase activity"/>
    <property type="evidence" value="ECO:0007669"/>
    <property type="project" value="TreeGrafter"/>
</dbReference>
<dbReference type="OMA" id="WHWAAGW"/>
<sequence length="214" mass="23616">MEGKRFHHGPNAPSGLPAVVSKEVLEAKDARWVKLHKLKWKDQTGKERLWETAERTTRKGDVDAVDILPLLKSKGNPTKTVIITQFRPPIGGYCIELPAGLVDANESAEQAAIRELKEECGYHGKVVETSSVMFSDPGMSNANMKLVVLEVDLDDGCNANPHPEFDEGEAIETLVVELRELAGKIRELESKGYLVDARLAHMVAALDLMHRGLL</sequence>
<feature type="domain" description="Nudix hydrolase" evidence="2">
    <location>
        <begin position="60"/>
        <end position="193"/>
    </location>
</feature>
<dbReference type="EMBL" id="KQ965839">
    <property type="protein sequence ID" value="KXS10017.1"/>
    <property type="molecule type" value="Genomic_DNA"/>
</dbReference>
<dbReference type="GO" id="GO:0005634">
    <property type="term" value="C:nucleus"/>
    <property type="evidence" value="ECO:0007669"/>
    <property type="project" value="TreeGrafter"/>
</dbReference>
<dbReference type="InterPro" id="IPR020084">
    <property type="entry name" value="NUDIX_hydrolase_CS"/>
</dbReference>
<dbReference type="GO" id="GO:0019693">
    <property type="term" value="P:ribose phosphate metabolic process"/>
    <property type="evidence" value="ECO:0007669"/>
    <property type="project" value="TreeGrafter"/>
</dbReference>
<dbReference type="PROSITE" id="PS51462">
    <property type="entry name" value="NUDIX"/>
    <property type="match status" value="1"/>
</dbReference>
<dbReference type="Pfam" id="PF00293">
    <property type="entry name" value="NUDIX"/>
    <property type="match status" value="1"/>
</dbReference>
<reference evidence="3 4" key="1">
    <citation type="journal article" date="2015" name="Genome Biol. Evol.">
        <title>Phylogenomic analyses indicate that early fungi evolved digesting cell walls of algal ancestors of land plants.</title>
        <authorList>
            <person name="Chang Y."/>
            <person name="Wang S."/>
            <person name="Sekimoto S."/>
            <person name="Aerts A.L."/>
            <person name="Choi C."/>
            <person name="Clum A."/>
            <person name="LaButti K.M."/>
            <person name="Lindquist E.A."/>
            <person name="Yee Ngan C."/>
            <person name="Ohm R.A."/>
            <person name="Salamov A.A."/>
            <person name="Grigoriev I.V."/>
            <person name="Spatafora J.W."/>
            <person name="Berbee M.L."/>
        </authorList>
    </citation>
    <scope>NUCLEOTIDE SEQUENCE [LARGE SCALE GENOMIC DNA]</scope>
    <source>
        <strain evidence="3 4">JEL478</strain>
    </source>
</reference>
<dbReference type="SUPFAM" id="SSF55811">
    <property type="entry name" value="Nudix"/>
    <property type="match status" value="1"/>
</dbReference>
<organism evidence="3 4">
    <name type="scientific">Gonapodya prolifera (strain JEL478)</name>
    <name type="common">Monoblepharis prolifera</name>
    <dbReference type="NCBI Taxonomy" id="1344416"/>
    <lineage>
        <taxon>Eukaryota</taxon>
        <taxon>Fungi</taxon>
        <taxon>Fungi incertae sedis</taxon>
        <taxon>Chytridiomycota</taxon>
        <taxon>Chytridiomycota incertae sedis</taxon>
        <taxon>Monoblepharidomycetes</taxon>
        <taxon>Monoblepharidales</taxon>
        <taxon>Gonapodyaceae</taxon>
        <taxon>Gonapodya</taxon>
    </lineage>
</organism>
<dbReference type="InterPro" id="IPR015797">
    <property type="entry name" value="NUDIX_hydrolase-like_dom_sf"/>
</dbReference>
<dbReference type="PROSITE" id="PS00893">
    <property type="entry name" value="NUDIX_BOX"/>
    <property type="match status" value="1"/>
</dbReference>
<dbReference type="FunFam" id="3.90.79.10:FF:000016">
    <property type="entry name" value="ADP-sugar pyrophosphatase isoform X1"/>
    <property type="match status" value="1"/>
</dbReference>